<reference evidence="2 3" key="1">
    <citation type="submission" date="2018-06" db="EMBL/GenBank/DDBJ databases">
        <title>Genomic Encyclopedia of Type Strains, Phase III (KMG-III): the genomes of soil and plant-associated and newly described type strains.</title>
        <authorList>
            <person name="Whitman W."/>
        </authorList>
    </citation>
    <scope>NUCLEOTIDE SEQUENCE [LARGE SCALE GENOMIC DNA]</scope>
    <source>
        <strain evidence="2 3">CECT 7646</strain>
    </source>
</reference>
<protein>
    <submittedName>
        <fullName evidence="2">Diguanylate cyclase (GGDEF)-like protein</fullName>
    </submittedName>
</protein>
<dbReference type="InterPro" id="IPR029787">
    <property type="entry name" value="Nucleotide_cyclase"/>
</dbReference>
<evidence type="ECO:0000313" key="2">
    <source>
        <dbReference type="EMBL" id="PYE78559.1"/>
    </source>
</evidence>
<gene>
    <name evidence="2" type="ORF">DFQ15_10667</name>
</gene>
<dbReference type="AlphaFoldDB" id="A0A318SMK5"/>
<dbReference type="Gene3D" id="3.30.70.270">
    <property type="match status" value="1"/>
</dbReference>
<dbReference type="SMART" id="SM00267">
    <property type="entry name" value="GGDEF"/>
    <property type="match status" value="1"/>
</dbReference>
<accession>A0A318SMK5</accession>
<dbReference type="InterPro" id="IPR052163">
    <property type="entry name" value="DGC-Regulatory_Protein"/>
</dbReference>
<feature type="domain" description="GGDEF" evidence="1">
    <location>
        <begin position="346"/>
        <end position="478"/>
    </location>
</feature>
<proteinExistence type="predicted"/>
<dbReference type="NCBIfam" id="TIGR00254">
    <property type="entry name" value="GGDEF"/>
    <property type="match status" value="1"/>
</dbReference>
<dbReference type="SUPFAM" id="SSF55073">
    <property type="entry name" value="Nucleotide cyclase"/>
    <property type="match status" value="1"/>
</dbReference>
<dbReference type="PANTHER" id="PTHR46663">
    <property type="entry name" value="DIGUANYLATE CYCLASE DGCT-RELATED"/>
    <property type="match status" value="1"/>
</dbReference>
<dbReference type="RefSeq" id="WP_158529010.1">
    <property type="nucleotide sequence ID" value="NZ_JAMOFZ010000006.1"/>
</dbReference>
<dbReference type="PANTHER" id="PTHR46663:SF4">
    <property type="entry name" value="DIGUANYLATE CYCLASE DGCT-RELATED"/>
    <property type="match status" value="1"/>
</dbReference>
<dbReference type="Proteomes" id="UP000247540">
    <property type="component" value="Unassembled WGS sequence"/>
</dbReference>
<dbReference type="InterPro" id="IPR043128">
    <property type="entry name" value="Rev_trsase/Diguanyl_cyclase"/>
</dbReference>
<dbReference type="GO" id="GO:0003824">
    <property type="term" value="F:catalytic activity"/>
    <property type="evidence" value="ECO:0007669"/>
    <property type="project" value="UniProtKB-ARBA"/>
</dbReference>
<name>A0A318SMK5_9BURK</name>
<evidence type="ECO:0000313" key="3">
    <source>
        <dbReference type="Proteomes" id="UP000247540"/>
    </source>
</evidence>
<keyword evidence="3" id="KW-1185">Reference proteome</keyword>
<dbReference type="FunFam" id="3.30.70.270:FF:000001">
    <property type="entry name" value="Diguanylate cyclase domain protein"/>
    <property type="match status" value="1"/>
</dbReference>
<dbReference type="PROSITE" id="PS50887">
    <property type="entry name" value="GGDEF"/>
    <property type="match status" value="1"/>
</dbReference>
<dbReference type="CDD" id="cd01949">
    <property type="entry name" value="GGDEF"/>
    <property type="match status" value="1"/>
</dbReference>
<organism evidence="2 3">
    <name type="scientific">Xylophilus ampelinus</name>
    <dbReference type="NCBI Taxonomy" id="54067"/>
    <lineage>
        <taxon>Bacteria</taxon>
        <taxon>Pseudomonadati</taxon>
        <taxon>Pseudomonadota</taxon>
        <taxon>Betaproteobacteria</taxon>
        <taxon>Burkholderiales</taxon>
        <taxon>Xylophilus</taxon>
    </lineage>
</organism>
<comment type="caution">
    <text evidence="2">The sequence shown here is derived from an EMBL/GenBank/DDBJ whole genome shotgun (WGS) entry which is preliminary data.</text>
</comment>
<dbReference type="OrthoDB" id="9812260at2"/>
<sequence>MKIQTSEKRLIFFLVPLLVAFQVAAFVSMRYANRSIAMGTLDNELESGAQVFQFALAQRTQYLSQATDLVAKDFGFREAVTNSHPATVESALKNQMLRMGANLVVLADLKGGVVARSTSDGSLEPADFGALRRDVLAAKVGEGDMRLSKLLPLRVDEQRSVLYQWIHATVRTPMPTARLVFAFEIDDAAAVELKQMTNLDFVFMSRNADGSWRVHASSLDPQAQTTTRTQIEHAPEGFWTLRAQDENFRMLTLNLGGAADPTAVVALVGKSFRPVMGPFRQLERLTGTFVLLSALLSVFTVYRVTHRIVAPLETVVFQDGLTKLANRRLFELNLHTASQNLKTLGRGYCVMVMDLNKFKAVNDTWGHAAGDQVLQVAAKRIHHAIRNSDTVARLGGDEFALLLITDDRQRAGEIAAQIVESVKRPIGLACGTRVDVGVSIGIAVAPHDSRVNDTLLQLADEAMYAAKQGSTGFAFARAETAQPDAAPVSEPVSEPAV</sequence>
<dbReference type="EMBL" id="QJTC01000006">
    <property type="protein sequence ID" value="PYE78559.1"/>
    <property type="molecule type" value="Genomic_DNA"/>
</dbReference>
<evidence type="ECO:0000259" key="1">
    <source>
        <dbReference type="PROSITE" id="PS50887"/>
    </source>
</evidence>
<dbReference type="Pfam" id="PF00990">
    <property type="entry name" value="GGDEF"/>
    <property type="match status" value="1"/>
</dbReference>
<dbReference type="InterPro" id="IPR000160">
    <property type="entry name" value="GGDEF_dom"/>
</dbReference>